<proteinExistence type="predicted"/>
<evidence type="ECO:0000313" key="3">
    <source>
        <dbReference type="EMBL" id="MBA5629181.1"/>
    </source>
</evidence>
<sequence>MKKFTFLIILMAFTCYGQWTDEYGVNTLVADAPTGDIQSIGTNDGKTYVIFWDESDGYELRVQLLDVDGTQLFGTNGILANDVADNGTWTAIRSQAVDEAGNLYIVFTATNSSSGYLNKISPEGEQIFGASGIEFADGWNMNVLPLSDGGVVVGWEPDSYGHLMKYDATGNPAWDTEIIIDKPDASNPFTGIGDMVALSDGSFVQMITNSATAWTVDAYFWAQRYDGDGNAVWENPVSVSNKLMRSNRRYSISQENDVVYFGYSGVENNRFDAYLQRINADGTLPWGENGIDFGTDDNYFEMDMSIANDPELDYVWAISNITTPAQSQYGVSVQRFNKETGAVELDMFGQTIFPVDPQNWIYVGELQLANDKPLFLFSNNISDGVNPIQLGVVHLDENGEFVWEEEYQMIATSAGNKGRFDFTQNAEGQSVAVWTENRGGTSQAFAQNFVVEPEMNTNDLVSSSVSVYPNPTSGILHIQSDAPIEKIEIYSLTGQLLKKEYSTYELNLSNLNKGVYLMKISPEKGTSLTKKIILK</sequence>
<evidence type="ECO:0000256" key="1">
    <source>
        <dbReference type="ARBA" id="ARBA00022729"/>
    </source>
</evidence>
<reference evidence="3 4" key="1">
    <citation type="submission" date="2020-07" db="EMBL/GenBank/DDBJ databases">
        <title>Moheibacter lacus sp. nov., a member of the family Flavobacteriaceae isolated from freshwater lake sediment.</title>
        <authorList>
            <person name="Liu Y."/>
        </authorList>
    </citation>
    <scope>NUCLEOTIDE SEQUENCE [LARGE SCALE GENOMIC DNA]</scope>
    <source>
        <strain evidence="3 4">BDHS18</strain>
    </source>
</reference>
<comment type="caution">
    <text evidence="3">The sequence shown here is derived from an EMBL/GenBank/DDBJ whole genome shotgun (WGS) entry which is preliminary data.</text>
</comment>
<keyword evidence="1" id="KW-0732">Signal</keyword>
<name>A0A838ZHM9_9FLAO</name>
<dbReference type="AlphaFoldDB" id="A0A838ZHM9"/>
<evidence type="ECO:0000259" key="2">
    <source>
        <dbReference type="Pfam" id="PF18962"/>
    </source>
</evidence>
<dbReference type="Proteomes" id="UP000552241">
    <property type="component" value="Unassembled WGS sequence"/>
</dbReference>
<keyword evidence="4" id="KW-1185">Reference proteome</keyword>
<dbReference type="InterPro" id="IPR026444">
    <property type="entry name" value="Secre_tail"/>
</dbReference>
<dbReference type="EMBL" id="JACDZE010000001">
    <property type="protein sequence ID" value="MBA5629181.1"/>
    <property type="molecule type" value="Genomic_DNA"/>
</dbReference>
<evidence type="ECO:0000313" key="4">
    <source>
        <dbReference type="Proteomes" id="UP000552241"/>
    </source>
</evidence>
<feature type="domain" description="Secretion system C-terminal sorting" evidence="2">
    <location>
        <begin position="467"/>
        <end position="533"/>
    </location>
</feature>
<organism evidence="3 4">
    <name type="scientific">Moheibacter lacus</name>
    <dbReference type="NCBI Taxonomy" id="2745851"/>
    <lineage>
        <taxon>Bacteria</taxon>
        <taxon>Pseudomonadati</taxon>
        <taxon>Bacteroidota</taxon>
        <taxon>Flavobacteriia</taxon>
        <taxon>Flavobacteriales</taxon>
        <taxon>Weeksellaceae</taxon>
        <taxon>Moheibacter</taxon>
    </lineage>
</organism>
<gene>
    <name evidence="3" type="ORF">HU137_05275</name>
</gene>
<dbReference type="RefSeq" id="WP_182042747.1">
    <property type="nucleotide sequence ID" value="NZ_JACDZE010000001.1"/>
</dbReference>
<dbReference type="NCBIfam" id="TIGR04183">
    <property type="entry name" value="Por_Secre_tail"/>
    <property type="match status" value="1"/>
</dbReference>
<accession>A0A838ZHM9</accession>
<dbReference type="Pfam" id="PF18962">
    <property type="entry name" value="Por_Secre_tail"/>
    <property type="match status" value="1"/>
</dbReference>
<protein>
    <submittedName>
        <fullName evidence="3">T9SS type A sorting domain-containing protein</fullName>
    </submittedName>
</protein>